<feature type="region of interest" description="Disordered" evidence="1">
    <location>
        <begin position="70"/>
        <end position="138"/>
    </location>
</feature>
<dbReference type="Proteomes" id="UP000515123">
    <property type="component" value="Linkage group 25"/>
</dbReference>
<reference evidence="2" key="1">
    <citation type="journal article" date="2015" name="Nat. Genet.">
        <title>The pineapple genome and the evolution of CAM photosynthesis.</title>
        <authorList>
            <person name="Ming R."/>
            <person name="VanBuren R."/>
            <person name="Wai C.M."/>
            <person name="Tang H."/>
            <person name="Schatz M.C."/>
            <person name="Bowers J.E."/>
            <person name="Lyons E."/>
            <person name="Wang M.L."/>
            <person name="Chen J."/>
            <person name="Biggers E."/>
            <person name="Zhang J."/>
            <person name="Huang L."/>
            <person name="Zhang L."/>
            <person name="Miao W."/>
            <person name="Zhang J."/>
            <person name="Ye Z."/>
            <person name="Miao C."/>
            <person name="Lin Z."/>
            <person name="Wang H."/>
            <person name="Zhou H."/>
            <person name="Yim W.C."/>
            <person name="Priest H.D."/>
            <person name="Zheng C."/>
            <person name="Woodhouse M."/>
            <person name="Edger P.P."/>
            <person name="Guyot R."/>
            <person name="Guo H.B."/>
            <person name="Guo H."/>
            <person name="Zheng G."/>
            <person name="Singh R."/>
            <person name="Sharma A."/>
            <person name="Min X."/>
            <person name="Zheng Y."/>
            <person name="Lee H."/>
            <person name="Gurtowski J."/>
            <person name="Sedlazeck F.J."/>
            <person name="Harkess A."/>
            <person name="McKain M.R."/>
            <person name="Liao Z."/>
            <person name="Fang J."/>
            <person name="Liu J."/>
            <person name="Zhang X."/>
            <person name="Zhang Q."/>
            <person name="Hu W."/>
            <person name="Qin Y."/>
            <person name="Wang K."/>
            <person name="Chen L.Y."/>
            <person name="Shirley N."/>
            <person name="Lin Y.R."/>
            <person name="Liu L.Y."/>
            <person name="Hernandez A.G."/>
            <person name="Wright C.L."/>
            <person name="Bulone V."/>
            <person name="Tuskan G.A."/>
            <person name="Heath K."/>
            <person name="Zee F."/>
            <person name="Moore P.H."/>
            <person name="Sunkar R."/>
            <person name="Leebens-Mack J.H."/>
            <person name="Mockler T."/>
            <person name="Bennetzen J.L."/>
            <person name="Freeling M."/>
            <person name="Sankoff D."/>
            <person name="Paterson A.H."/>
            <person name="Zhu X."/>
            <person name="Yang X."/>
            <person name="Smith J.A."/>
            <person name="Cushman J.C."/>
            <person name="Paull R.E."/>
            <person name="Yu Q."/>
        </authorList>
    </citation>
    <scope>NUCLEOTIDE SEQUENCE [LARGE SCALE GENOMIC DNA]</scope>
    <source>
        <strain evidence="2">cv. F153</strain>
    </source>
</reference>
<dbReference type="Gramene" id="Aco010134.1.mrna1">
    <property type="protein sequence ID" value="Aco010134.1.mrna1"/>
    <property type="gene ID" value="Aco010134.1.path1"/>
</dbReference>
<sequence>MASMRLTWALPKCFLRVGPLAAQGSPRSVRLVVTSTQKTFQSPGGEDAEKPMTETMGDQLKKTAEDARGIASTAASQASETAQDLGDRAKQVAQDAWDSAKGTAQKIKDTVVGSAEETGESIKENAKTVKRAMNTKNR</sequence>
<dbReference type="OrthoDB" id="756017at2759"/>
<dbReference type="AlphaFoldDB" id="A0A6P5EE68"/>
<dbReference type="RefSeq" id="XP_020079953.1">
    <property type="nucleotide sequence ID" value="XM_020224364.1"/>
</dbReference>
<organism evidence="2 3">
    <name type="scientific">Ananas comosus</name>
    <name type="common">Pineapple</name>
    <name type="synonym">Ananas ananas</name>
    <dbReference type="NCBI Taxonomy" id="4615"/>
    <lineage>
        <taxon>Eukaryota</taxon>
        <taxon>Viridiplantae</taxon>
        <taxon>Streptophyta</taxon>
        <taxon>Embryophyta</taxon>
        <taxon>Tracheophyta</taxon>
        <taxon>Spermatophyta</taxon>
        <taxon>Magnoliopsida</taxon>
        <taxon>Liliopsida</taxon>
        <taxon>Poales</taxon>
        <taxon>Bromeliaceae</taxon>
        <taxon>Bromelioideae</taxon>
        <taxon>Ananas</taxon>
    </lineage>
</organism>
<keyword evidence="2" id="KW-1185">Reference proteome</keyword>
<evidence type="ECO:0000313" key="3">
    <source>
        <dbReference type="RefSeq" id="XP_020079953.1"/>
    </source>
</evidence>
<gene>
    <name evidence="3" type="primary">LOC109703658</name>
</gene>
<dbReference type="Gene3D" id="6.10.140.1430">
    <property type="match status" value="1"/>
</dbReference>
<evidence type="ECO:0000256" key="1">
    <source>
        <dbReference type="SAM" id="MobiDB-lite"/>
    </source>
</evidence>
<name>A0A6P5EE68_ANACO</name>
<accession>A0A6P5EE68</accession>
<dbReference type="GeneID" id="109703658"/>
<proteinExistence type="predicted"/>
<feature type="compositionally biased region" description="Low complexity" evidence="1">
    <location>
        <begin position="71"/>
        <end position="83"/>
    </location>
</feature>
<reference evidence="3" key="2">
    <citation type="submission" date="2025-08" db="UniProtKB">
        <authorList>
            <consortium name="RefSeq"/>
        </authorList>
    </citation>
    <scope>IDENTIFICATION</scope>
    <source>
        <tissue evidence="3">Leaf</tissue>
    </source>
</reference>
<evidence type="ECO:0000313" key="2">
    <source>
        <dbReference type="Proteomes" id="UP000515123"/>
    </source>
</evidence>
<protein>
    <submittedName>
        <fullName evidence="3">Uncharacterized protein At4g13230-like</fullName>
    </submittedName>
</protein>